<accession>A0A1V4HRM5</accession>
<comment type="caution">
    <text evidence="2">The sequence shown here is derived from an EMBL/GenBank/DDBJ whole genome shotgun (WGS) entry which is preliminary data.</text>
</comment>
<keyword evidence="1" id="KW-1133">Transmembrane helix</keyword>
<dbReference type="Proteomes" id="UP000190626">
    <property type="component" value="Unassembled WGS sequence"/>
</dbReference>
<evidence type="ECO:0000313" key="3">
    <source>
        <dbReference type="Proteomes" id="UP000190626"/>
    </source>
</evidence>
<dbReference type="EMBL" id="MBTG01000002">
    <property type="protein sequence ID" value="OPH61246.1"/>
    <property type="molecule type" value="Genomic_DNA"/>
</dbReference>
<dbReference type="AlphaFoldDB" id="A0A1V4HRM5"/>
<keyword evidence="1" id="KW-0812">Transmembrane</keyword>
<sequence>MIGISMKKTASFLAFLVSFLALIMTWEMKLLSNMGGLFVAGLSFVAAILMWLDAHDSLQGAGQKDARRTKADQ</sequence>
<organism evidence="2 3">
    <name type="scientific">Paenibacillus ferrarius</name>
    <dbReference type="NCBI Taxonomy" id="1469647"/>
    <lineage>
        <taxon>Bacteria</taxon>
        <taxon>Bacillati</taxon>
        <taxon>Bacillota</taxon>
        <taxon>Bacilli</taxon>
        <taxon>Bacillales</taxon>
        <taxon>Paenibacillaceae</taxon>
        <taxon>Paenibacillus</taxon>
    </lineage>
</organism>
<keyword evidence="3" id="KW-1185">Reference proteome</keyword>
<proteinExistence type="predicted"/>
<name>A0A1V4HRM5_9BACL</name>
<evidence type="ECO:0000256" key="1">
    <source>
        <dbReference type="SAM" id="Phobius"/>
    </source>
</evidence>
<dbReference type="OrthoDB" id="2628773at2"/>
<dbReference type="RefSeq" id="WP_079409253.1">
    <property type="nucleotide sequence ID" value="NZ_MBTG01000002.1"/>
</dbReference>
<protein>
    <submittedName>
        <fullName evidence="2">Uncharacterized protein</fullName>
    </submittedName>
</protein>
<keyword evidence="1" id="KW-0472">Membrane</keyword>
<evidence type="ECO:0000313" key="2">
    <source>
        <dbReference type="EMBL" id="OPH61246.1"/>
    </source>
</evidence>
<reference evidence="3" key="1">
    <citation type="submission" date="2016-07" db="EMBL/GenBank/DDBJ databases">
        <authorList>
            <person name="Florea S."/>
            <person name="Webb J.S."/>
            <person name="Jaromczyk J."/>
            <person name="Schardl C.L."/>
        </authorList>
    </citation>
    <scope>NUCLEOTIDE SEQUENCE [LARGE SCALE GENOMIC DNA]</scope>
    <source>
        <strain evidence="3">CY1</strain>
    </source>
</reference>
<gene>
    <name evidence="2" type="ORF">BC351_14990</name>
</gene>
<feature type="transmembrane region" description="Helical" evidence="1">
    <location>
        <begin position="35"/>
        <end position="54"/>
    </location>
</feature>
<dbReference type="STRING" id="1469647.BC351_14990"/>